<dbReference type="GO" id="GO:0046872">
    <property type="term" value="F:metal ion binding"/>
    <property type="evidence" value="ECO:0007669"/>
    <property type="project" value="UniProtKB-KW"/>
</dbReference>
<sequence length="607" mass="68896">MSSKKYGTGFLKKLVAFRVSPGLTPRLIERHLEALNCPRALAAWMLFKYGEHLQLSQLAFDPLHYNSLEELRDAYAATKLLSKSTFLRTGLDLEQEAMQKFDKFELLCRQTNLRFRDLSTDPLFKGPVVWLHNAVIRKIDRILGEFSTSEFFSNPDWGPGASTLIKRRFASSANKFQLETGITRDLLDIVPLALLKEVYPLWGRHLEENGFPAIQVGNRIVTVPKDAKEDRVIAIEPGLNIWFQLSIGKMISQRLRRFGIDLRYQDRNQELARSGSITNELATVDLSSASDSIAASVAEALLPPRWFAIMNACRSRCGVQNDRLVRWEKFSSMGNGFTFPFESLVFFAVASSCAEYLGAREGVSVYGDDVILPSTCFALFSEMMDFYGFRINLRKSFSNSLFRESCGSHFFSGSDVKPIYLKDRLSSVQSVYRAANAVRRFAHRRQFYGCDSKFRLVFELLVKSVPKALRLRIPDSLGDGGFISNFDEATPVKARHWVEGYFVTNLTEVSKTYQEDRLGYLLASLWRLPEREGSEDSSRNRPRLEAIAEPMSDVVKTILDRERNREIASLSSGVPTLGRNSVPIVGNLKVRAARSLVHRWEDLGPWI</sequence>
<dbReference type="InterPro" id="IPR007096">
    <property type="entry name" value="RNA-dir_Rpol_cat_phage"/>
</dbReference>
<evidence type="ECO:0000256" key="4">
    <source>
        <dbReference type="ARBA" id="ARBA00022695"/>
    </source>
</evidence>
<feature type="binding site" evidence="9">
    <location>
        <position position="368"/>
    </location>
    <ligand>
        <name>Mg(2+)</name>
        <dbReference type="ChEBI" id="CHEBI:18420"/>
        <label>2</label>
    </ligand>
</feature>
<dbReference type="Pfam" id="PF03431">
    <property type="entry name" value="RNA_replicase_B"/>
    <property type="match status" value="1"/>
</dbReference>
<dbReference type="PROSITE" id="PS50522">
    <property type="entry name" value="RDRP_PHAGE"/>
    <property type="match status" value="1"/>
</dbReference>
<keyword evidence="3" id="KW-0808">Transferase</keyword>
<keyword evidence="6" id="KW-0693">Viral RNA replication</keyword>
<evidence type="ECO:0000256" key="6">
    <source>
        <dbReference type="ARBA" id="ARBA00022953"/>
    </source>
</evidence>
<dbReference type="InterPro" id="IPR005093">
    <property type="entry name" value="RNArep_beta"/>
</dbReference>
<evidence type="ECO:0000256" key="7">
    <source>
        <dbReference type="ARBA" id="ARBA00030248"/>
    </source>
</evidence>
<comment type="cofactor">
    <cofactor evidence="9">
        <name>Mg(2+)</name>
        <dbReference type="ChEBI" id="CHEBI:18420"/>
    </cofactor>
    <text evidence="9">Binds 2 Mg(2+) per subunit.</text>
</comment>
<dbReference type="EMBL" id="MN033593">
    <property type="protein sequence ID" value="QDH87736.1"/>
    <property type="molecule type" value="Genomic_RNA"/>
</dbReference>
<evidence type="ECO:0000256" key="2">
    <source>
        <dbReference type="ARBA" id="ARBA00022484"/>
    </source>
</evidence>
<feature type="domain" description="RdRp catalytic" evidence="10">
    <location>
        <begin position="270"/>
        <end position="400"/>
    </location>
</feature>
<organism evidence="11">
    <name type="scientific">Leviviridae sp</name>
    <dbReference type="NCBI Taxonomy" id="2027243"/>
    <lineage>
        <taxon>Viruses</taxon>
        <taxon>Riboviria</taxon>
        <taxon>Orthornavirae</taxon>
        <taxon>Lenarviricota</taxon>
        <taxon>Leviviricetes</taxon>
        <taxon>Norzivirales</taxon>
        <taxon>Fiersviridae</taxon>
    </lineage>
</organism>
<feature type="binding site" evidence="9">
    <location>
        <position position="369"/>
    </location>
    <ligand>
        <name>Mg(2+)</name>
        <dbReference type="ChEBI" id="CHEBI:18420"/>
        <label>2</label>
    </ligand>
</feature>
<evidence type="ECO:0000259" key="10">
    <source>
        <dbReference type="PROSITE" id="PS50522"/>
    </source>
</evidence>
<accession>A0A514D299</accession>
<evidence type="ECO:0000256" key="8">
    <source>
        <dbReference type="ARBA" id="ARBA00048744"/>
    </source>
</evidence>
<dbReference type="GO" id="GO:0003968">
    <property type="term" value="F:RNA-directed RNA polymerase activity"/>
    <property type="evidence" value="ECO:0007669"/>
    <property type="project" value="UniProtKB-KW"/>
</dbReference>
<comment type="catalytic activity">
    <reaction evidence="8">
        <text>RNA(n) + a ribonucleoside 5'-triphosphate = RNA(n+1) + diphosphate</text>
        <dbReference type="Rhea" id="RHEA:21248"/>
        <dbReference type="Rhea" id="RHEA-COMP:14527"/>
        <dbReference type="Rhea" id="RHEA-COMP:17342"/>
        <dbReference type="ChEBI" id="CHEBI:33019"/>
        <dbReference type="ChEBI" id="CHEBI:61557"/>
        <dbReference type="ChEBI" id="CHEBI:140395"/>
        <dbReference type="EC" id="2.7.7.48"/>
    </reaction>
</comment>
<name>A0A514D299_9VIRU</name>
<evidence type="ECO:0000256" key="3">
    <source>
        <dbReference type="ARBA" id="ARBA00022679"/>
    </source>
</evidence>
<dbReference type="GO" id="GO:0039694">
    <property type="term" value="P:viral RNA genome replication"/>
    <property type="evidence" value="ECO:0007669"/>
    <property type="project" value="InterPro"/>
</dbReference>
<evidence type="ECO:0000256" key="9">
    <source>
        <dbReference type="PIRSR" id="PIRSR605093-1"/>
    </source>
</evidence>
<keyword evidence="5" id="KW-0547">Nucleotide-binding</keyword>
<evidence type="ECO:0000313" key="11">
    <source>
        <dbReference type="EMBL" id="QDH87736.1"/>
    </source>
</evidence>
<reference evidence="11" key="1">
    <citation type="submission" date="2019-05" db="EMBL/GenBank/DDBJ databases">
        <title>Metatranscriptomic reconstruction reveals RNA viruses with the potential to shape carbon cycling in soil.</title>
        <authorList>
            <person name="Starr E.P."/>
            <person name="Nuccio E."/>
            <person name="Pett-Ridge J."/>
            <person name="Banfield J.F."/>
            <person name="Firestone M.K."/>
        </authorList>
    </citation>
    <scope>NUCLEOTIDE SEQUENCE</scope>
    <source>
        <strain evidence="11">H2_Rhizo_Litter_49_scaffold_740</strain>
    </source>
</reference>
<evidence type="ECO:0000256" key="5">
    <source>
        <dbReference type="ARBA" id="ARBA00022741"/>
    </source>
</evidence>
<keyword evidence="2 11" id="KW-0696">RNA-directed RNA polymerase</keyword>
<keyword evidence="9" id="KW-0479">Metal-binding</keyword>
<dbReference type="EC" id="2.7.7.48" evidence="1"/>
<dbReference type="GO" id="GO:0000166">
    <property type="term" value="F:nucleotide binding"/>
    <property type="evidence" value="ECO:0007669"/>
    <property type="project" value="UniProtKB-KW"/>
</dbReference>
<gene>
    <name evidence="11" type="ORF">H2RhizoLitter49740_000005</name>
</gene>
<evidence type="ECO:0000256" key="1">
    <source>
        <dbReference type="ARBA" id="ARBA00012494"/>
    </source>
</evidence>
<keyword evidence="9" id="KW-0460">Magnesium</keyword>
<protein>
    <recommendedName>
        <fullName evidence="1">RNA-directed RNA polymerase</fullName>
        <ecNumber evidence="1">2.7.7.48</ecNumber>
    </recommendedName>
    <alternativeName>
        <fullName evidence="7">RNA replicase beta chain</fullName>
    </alternativeName>
</protein>
<keyword evidence="4" id="KW-0548">Nucleotidyltransferase</keyword>
<feature type="binding site" evidence="9">
    <location>
        <position position="285"/>
    </location>
    <ligand>
        <name>Mg(2+)</name>
        <dbReference type="ChEBI" id="CHEBI:18420"/>
        <label>2</label>
    </ligand>
</feature>
<proteinExistence type="predicted"/>